<name>A0A9D2TZL0_9FIRM</name>
<evidence type="ECO:0000259" key="1">
    <source>
        <dbReference type="Pfam" id="PF00535"/>
    </source>
</evidence>
<evidence type="ECO:0000313" key="2">
    <source>
        <dbReference type="EMBL" id="HJD32426.1"/>
    </source>
</evidence>
<comment type="caution">
    <text evidence="2">The sequence shown here is derived from an EMBL/GenBank/DDBJ whole genome shotgun (WGS) entry which is preliminary data.</text>
</comment>
<dbReference type="InterPro" id="IPR029044">
    <property type="entry name" value="Nucleotide-diphossugar_trans"/>
</dbReference>
<dbReference type="EMBL" id="DWUW01000311">
    <property type="protein sequence ID" value="HJD32426.1"/>
    <property type="molecule type" value="Genomic_DNA"/>
</dbReference>
<organism evidence="2 3">
    <name type="scientific">Candidatus Eisenbergiella stercorigallinarum</name>
    <dbReference type="NCBI Taxonomy" id="2838557"/>
    <lineage>
        <taxon>Bacteria</taxon>
        <taxon>Bacillati</taxon>
        <taxon>Bacillota</taxon>
        <taxon>Clostridia</taxon>
        <taxon>Lachnospirales</taxon>
        <taxon>Lachnospiraceae</taxon>
        <taxon>Eisenbergiella</taxon>
    </lineage>
</organism>
<dbReference type="Proteomes" id="UP000823851">
    <property type="component" value="Unassembled WGS sequence"/>
</dbReference>
<dbReference type="PANTHER" id="PTHR22916:SF3">
    <property type="entry name" value="UDP-GLCNAC:BETAGAL BETA-1,3-N-ACETYLGLUCOSAMINYLTRANSFERASE-LIKE PROTEIN 1"/>
    <property type="match status" value="1"/>
</dbReference>
<reference evidence="2" key="1">
    <citation type="journal article" date="2021" name="PeerJ">
        <title>Extensive microbial diversity within the chicken gut microbiome revealed by metagenomics and culture.</title>
        <authorList>
            <person name="Gilroy R."/>
            <person name="Ravi A."/>
            <person name="Getino M."/>
            <person name="Pursley I."/>
            <person name="Horton D.L."/>
            <person name="Alikhan N.F."/>
            <person name="Baker D."/>
            <person name="Gharbi K."/>
            <person name="Hall N."/>
            <person name="Watson M."/>
            <person name="Adriaenssens E.M."/>
            <person name="Foster-Nyarko E."/>
            <person name="Jarju S."/>
            <person name="Secka A."/>
            <person name="Antonio M."/>
            <person name="Oren A."/>
            <person name="Chaudhuri R.R."/>
            <person name="La Ragione R."/>
            <person name="Hildebrand F."/>
            <person name="Pallen M.J."/>
        </authorList>
    </citation>
    <scope>NUCLEOTIDE SEQUENCE</scope>
    <source>
        <strain evidence="2">ChiHjej8B7-25341</strain>
    </source>
</reference>
<dbReference type="AlphaFoldDB" id="A0A9D2TZL0"/>
<keyword evidence="2" id="KW-0808">Transferase</keyword>
<accession>A0A9D2TZL0</accession>
<keyword evidence="2" id="KW-0328">Glycosyltransferase</keyword>
<dbReference type="GO" id="GO:0016758">
    <property type="term" value="F:hexosyltransferase activity"/>
    <property type="evidence" value="ECO:0007669"/>
    <property type="project" value="UniProtKB-ARBA"/>
</dbReference>
<dbReference type="Pfam" id="PF00535">
    <property type="entry name" value="Glycos_transf_2"/>
    <property type="match status" value="1"/>
</dbReference>
<sequence length="454" mass="53469">MDKVSVILPIYNVSAYLRECLDSVIAQTLKELEIICVNDGSTDDSLDIIREYAAKDPRIVVITGPNGGYGRAMNKGLDRATGEYVGIVEPDDYIAPDMYESLYRVASENDLDFVKSDFYRFSRDEQGQEHREYVTIDRAVKRRYGRLLNPSEEPDCIRFTMNTWTGIYRRDFLEAFHIRHHETPGASFQDNGFFFQTFIYAKRAMIVNQAYYRNRRDNPNSSVKSKEKVYCMNIEYDFIRDILMQDQAIWERFKYMYWWKKYFCYMFTLDRIGDTFHEEYRKRMSREFHRAMQKGELSRDTFTELEWQKIRVLTNNANDEALLPVPDSMVRVFAPFIPRFIKRRILEALSENEAFFSRSRVITRKKAEAKIQVIRSSAPFRLGFCLTFPFRCCVHLFAQIRHYGLLKGIRRTRGAKILFYRDSNPVAELALLQDSAALKLGVLLLLPFGHSPRK</sequence>
<protein>
    <submittedName>
        <fullName evidence="2">Glycosyltransferase</fullName>
        <ecNumber evidence="2">2.4.-.-</ecNumber>
    </submittedName>
</protein>
<dbReference type="EC" id="2.4.-.-" evidence="2"/>
<gene>
    <name evidence="2" type="ORF">H9912_10875</name>
</gene>
<dbReference type="SUPFAM" id="SSF53448">
    <property type="entry name" value="Nucleotide-diphospho-sugar transferases"/>
    <property type="match status" value="1"/>
</dbReference>
<feature type="domain" description="Glycosyltransferase 2-like" evidence="1">
    <location>
        <begin position="5"/>
        <end position="143"/>
    </location>
</feature>
<evidence type="ECO:0000313" key="3">
    <source>
        <dbReference type="Proteomes" id="UP000823851"/>
    </source>
</evidence>
<proteinExistence type="predicted"/>
<dbReference type="InterPro" id="IPR001173">
    <property type="entry name" value="Glyco_trans_2-like"/>
</dbReference>
<reference evidence="2" key="2">
    <citation type="submission" date="2021-04" db="EMBL/GenBank/DDBJ databases">
        <authorList>
            <person name="Gilroy R."/>
        </authorList>
    </citation>
    <scope>NUCLEOTIDE SEQUENCE</scope>
    <source>
        <strain evidence="2">ChiHjej8B7-25341</strain>
    </source>
</reference>
<dbReference type="PANTHER" id="PTHR22916">
    <property type="entry name" value="GLYCOSYLTRANSFERASE"/>
    <property type="match status" value="1"/>
</dbReference>
<dbReference type="Gene3D" id="3.90.550.10">
    <property type="entry name" value="Spore Coat Polysaccharide Biosynthesis Protein SpsA, Chain A"/>
    <property type="match status" value="1"/>
</dbReference>